<name>A0A2G5ICA8_CERBT</name>
<comment type="caution">
    <text evidence="2">The sequence shown here is derived from an EMBL/GenBank/DDBJ whole genome shotgun (WGS) entry which is preliminary data.</text>
</comment>
<reference evidence="2 3" key="1">
    <citation type="submission" date="2015-10" db="EMBL/GenBank/DDBJ databases">
        <title>The cercosporin biosynthetic gene cluster was horizontally transferred to several fungal lineages and shown to be expanded in Cercospora beticola based on microsynteny with recipient genomes.</title>
        <authorList>
            <person name="De Jonge R."/>
            <person name="Ebert M.K."/>
            <person name="Suttle J.C."/>
            <person name="Jurick Ii W.M."/>
            <person name="Secor G.A."/>
            <person name="Thomma B.P."/>
            <person name="Van De Peer Y."/>
            <person name="Bolton M.D."/>
        </authorList>
    </citation>
    <scope>NUCLEOTIDE SEQUENCE [LARGE SCALE GENOMIC DNA]</scope>
    <source>
        <strain evidence="2 3">09-40</strain>
    </source>
</reference>
<proteinExistence type="predicted"/>
<evidence type="ECO:0000313" key="3">
    <source>
        <dbReference type="Proteomes" id="UP000230605"/>
    </source>
</evidence>
<accession>A0A2G5ICA8</accession>
<organism evidence="2 3">
    <name type="scientific">Cercospora beticola</name>
    <name type="common">Sugarbeet leaf spot fungus</name>
    <dbReference type="NCBI Taxonomy" id="122368"/>
    <lineage>
        <taxon>Eukaryota</taxon>
        <taxon>Fungi</taxon>
        <taxon>Dikarya</taxon>
        <taxon>Ascomycota</taxon>
        <taxon>Pezizomycotina</taxon>
        <taxon>Dothideomycetes</taxon>
        <taxon>Dothideomycetidae</taxon>
        <taxon>Mycosphaerellales</taxon>
        <taxon>Mycosphaerellaceae</taxon>
        <taxon>Cercospora</taxon>
    </lineage>
</organism>
<evidence type="ECO:0000256" key="1">
    <source>
        <dbReference type="SAM" id="MobiDB-lite"/>
    </source>
</evidence>
<gene>
    <name evidence="2" type="ORF">CB0940_01447</name>
</gene>
<feature type="region of interest" description="Disordered" evidence="1">
    <location>
        <begin position="53"/>
        <end position="90"/>
    </location>
</feature>
<feature type="region of interest" description="Disordered" evidence="1">
    <location>
        <begin position="194"/>
        <end position="225"/>
    </location>
</feature>
<feature type="compositionally biased region" description="Polar residues" evidence="1">
    <location>
        <begin position="73"/>
        <end position="82"/>
    </location>
</feature>
<feature type="compositionally biased region" description="Low complexity" evidence="1">
    <location>
        <begin position="505"/>
        <end position="516"/>
    </location>
</feature>
<dbReference type="OrthoDB" id="5425130at2759"/>
<feature type="region of interest" description="Disordered" evidence="1">
    <location>
        <begin position="288"/>
        <end position="330"/>
    </location>
</feature>
<dbReference type="AlphaFoldDB" id="A0A2G5ICA8"/>
<feature type="compositionally biased region" description="Basic and acidic residues" evidence="1">
    <location>
        <begin position="300"/>
        <end position="311"/>
    </location>
</feature>
<feature type="compositionally biased region" description="Basic and acidic residues" evidence="1">
    <location>
        <begin position="208"/>
        <end position="221"/>
    </location>
</feature>
<feature type="region of interest" description="Disordered" evidence="1">
    <location>
        <begin position="497"/>
        <end position="526"/>
    </location>
</feature>
<dbReference type="Proteomes" id="UP000230605">
    <property type="component" value="Chromosome 1"/>
</dbReference>
<sequence>MMLAPSAVVPLGRRNEIPAVADIMHRSQQALPPLPTSATAFQRQKPLPCEPALVASTSQPRPSTKHRPETLDLSVTSSNGHSTLPTPRLKRLLRDARSPNDVSAIVQIPAADRREQLPPTPTTPLASLVMGNAHSAASDSVTDDNKSLRSVVHVRRQSRPMARKSSSNLFKRIDSRSPLPRDVTASVMSILHRDSNKNDAGSVGMDPFDDRNDEHGPEYRGRSPTMTALHSTSTVTMTDCRAKPCLSPSTTVRDFDISEKTRKDSKTEFFPGLEPAEDTCEEAIETLSPSIPAPSPLPEDSPHKYGLRDSADTPPVPHQSVDAQAHRAKRKSSGLEIFKEAQTLQHAQSFLNGLSTARRRAESAAGAELTHSANDSVCDITNNQPGAVLTLPSSQPVKAYEDGEGRRKGHNFKSSGFAYSRPLTLAQIKCYRAHATLLQSRNKQAPVECAVCHSDDDSEHFSCSWCALRMCRRCRKDFAVRGLSALKERIKMAEMGDRMETAQHSSSESAPERAASNQTRGKEWRA</sequence>
<protein>
    <submittedName>
        <fullName evidence="2">Uncharacterized protein</fullName>
    </submittedName>
</protein>
<evidence type="ECO:0000313" key="2">
    <source>
        <dbReference type="EMBL" id="PIB02506.1"/>
    </source>
</evidence>
<dbReference type="EMBL" id="LKMD01000100">
    <property type="protein sequence ID" value="PIB02506.1"/>
    <property type="molecule type" value="Genomic_DNA"/>
</dbReference>